<dbReference type="KEGG" id="pzu:PHZ_c2811"/>
<keyword evidence="12 19" id="KW-0375">Hydrogen ion transport</keyword>
<dbReference type="RefSeq" id="WP_012523358.1">
    <property type="nucleotide sequence ID" value="NC_011144.1"/>
</dbReference>
<keyword evidence="7 19" id="KW-0349">Heme</keyword>
<dbReference type="AlphaFoldDB" id="B4R8A2"/>
<evidence type="ECO:0000256" key="8">
    <source>
        <dbReference type="ARBA" id="ARBA00022660"/>
    </source>
</evidence>
<name>B4R8A2_PHEZH</name>
<evidence type="ECO:0000256" key="21">
    <source>
        <dbReference type="PIRSR" id="PIRSR000006-2"/>
    </source>
</evidence>
<dbReference type="InterPro" id="IPR038414">
    <property type="entry name" value="CcoP_N_sf"/>
</dbReference>
<protein>
    <recommendedName>
        <fullName evidence="19">Cbb3-type cytochrome c oxidase subunit</fullName>
    </recommendedName>
</protein>
<feature type="binding site" description="covalent" evidence="21">
    <location>
        <position position="121"/>
    </location>
    <ligand>
        <name>heme c</name>
        <dbReference type="ChEBI" id="CHEBI:61717"/>
        <label>1</label>
    </ligand>
</feature>
<keyword evidence="13 19" id="KW-0249">Electron transport</keyword>
<evidence type="ECO:0000256" key="10">
    <source>
        <dbReference type="ARBA" id="ARBA00022723"/>
    </source>
</evidence>
<accession>B4R8A2</accession>
<evidence type="ECO:0000256" key="1">
    <source>
        <dbReference type="ARBA" id="ARBA00004533"/>
    </source>
</evidence>
<dbReference type="Pfam" id="PF00034">
    <property type="entry name" value="Cytochrom_C"/>
    <property type="match status" value="1"/>
</dbReference>
<comment type="similarity">
    <text evidence="3 19">Belongs to the CcoP / FixP family.</text>
</comment>
<comment type="cofactor">
    <cofactor evidence="19 21">
        <name>heme c</name>
        <dbReference type="ChEBI" id="CHEBI:61717"/>
    </cofactor>
    <text evidence="19 21">Binds 2 heme C groups per subunit.</text>
</comment>
<evidence type="ECO:0000259" key="23">
    <source>
        <dbReference type="PROSITE" id="PS51007"/>
    </source>
</evidence>
<evidence type="ECO:0000256" key="13">
    <source>
        <dbReference type="ARBA" id="ARBA00022982"/>
    </source>
</evidence>
<dbReference type="HOGENOM" id="CLU_047545_2_0_5"/>
<dbReference type="Pfam" id="PF14715">
    <property type="entry name" value="FixP_N"/>
    <property type="match status" value="1"/>
</dbReference>
<evidence type="ECO:0000256" key="6">
    <source>
        <dbReference type="ARBA" id="ARBA00022519"/>
    </source>
</evidence>
<evidence type="ECO:0000256" key="5">
    <source>
        <dbReference type="ARBA" id="ARBA00022475"/>
    </source>
</evidence>
<feature type="binding site" description="covalent" evidence="21">
    <location>
        <position position="218"/>
    </location>
    <ligand>
        <name>heme c</name>
        <dbReference type="ChEBI" id="CHEBI:61717"/>
        <label>2</label>
    </ligand>
</feature>
<dbReference type="eggNOG" id="COG2010">
    <property type="taxonomic scope" value="Bacteria"/>
</dbReference>
<dbReference type="GO" id="GO:0005506">
    <property type="term" value="F:iron ion binding"/>
    <property type="evidence" value="ECO:0007669"/>
    <property type="project" value="InterPro"/>
</dbReference>
<feature type="binding site" description="axial binding residue" evidence="20">
    <location>
        <position position="173"/>
    </location>
    <ligand>
        <name>heme c</name>
        <dbReference type="ChEBI" id="CHEBI:61717"/>
        <label>2</label>
    </ligand>
    <ligandPart>
        <name>Fe</name>
        <dbReference type="ChEBI" id="CHEBI:18248"/>
    </ligandPart>
</feature>
<keyword evidence="4 19" id="KW-0813">Transport</keyword>
<dbReference type="PROSITE" id="PS51007">
    <property type="entry name" value="CYTC"/>
    <property type="match status" value="2"/>
</dbReference>
<feature type="binding site" description="axial binding residue" evidence="20">
    <location>
        <position position="125"/>
    </location>
    <ligand>
        <name>heme c</name>
        <dbReference type="ChEBI" id="CHEBI:61717"/>
        <label>1</label>
    </ligand>
    <ligandPart>
        <name>Fe</name>
        <dbReference type="ChEBI" id="CHEBI:18248"/>
    </ligandPart>
</feature>
<evidence type="ECO:0000256" key="3">
    <source>
        <dbReference type="ARBA" id="ARBA00006113"/>
    </source>
</evidence>
<keyword evidence="9 22" id="KW-0812">Transmembrane</keyword>
<dbReference type="NCBIfam" id="TIGR00782">
    <property type="entry name" value="ccoP"/>
    <property type="match status" value="1"/>
</dbReference>
<dbReference type="GO" id="GO:0006119">
    <property type="term" value="P:oxidative phosphorylation"/>
    <property type="evidence" value="ECO:0007669"/>
    <property type="project" value="UniProtKB-UniPathway"/>
</dbReference>
<dbReference type="InterPro" id="IPR036909">
    <property type="entry name" value="Cyt_c-like_dom_sf"/>
</dbReference>
<dbReference type="InterPro" id="IPR032858">
    <property type="entry name" value="CcoP_N"/>
</dbReference>
<dbReference type="Gene3D" id="6.10.280.130">
    <property type="match status" value="1"/>
</dbReference>
<dbReference type="Pfam" id="PF13442">
    <property type="entry name" value="Cytochrome_CBB3"/>
    <property type="match status" value="1"/>
</dbReference>
<keyword evidence="6 19" id="KW-0997">Cell inner membrane</keyword>
<keyword evidence="15 19" id="KW-0560">Oxidoreductase</keyword>
<sequence>MSDRELDEHSGVETTGHEWDGIKELDNPLPRWWLWVFYGSIVWAAVYWVFMPAWPGIDSYTKGLRNHSDRANVVQELAKLDALRGAQGAKLKSVSLEQIEQDPELQAFALQVGQSVFGDNCATCHGAGGAGAKGYPNLRDDVWLYGGTLPEIEHTLKVGIRSGHPEARGETMMPAYGRDQLLPADQIRDLTEYVVALSGRKADGAAVERARQNFADQCAACHAVDGRGDVTKGAPNLTDAEWLYGSDRDSIHDQIWNGRNGVMPTWEARFSPETIKALAVYIHANAGGGETEVAAVGGAPAR</sequence>
<keyword evidence="14 22" id="KW-1133">Transmembrane helix</keyword>
<gene>
    <name evidence="24" type="primary">ccoP</name>
    <name evidence="24" type="ordered locus">PHZ_c2811</name>
</gene>
<keyword evidence="11" id="KW-0677">Repeat</keyword>
<dbReference type="GO" id="GO:0020037">
    <property type="term" value="F:heme binding"/>
    <property type="evidence" value="ECO:0007669"/>
    <property type="project" value="InterPro"/>
</dbReference>
<evidence type="ECO:0000256" key="11">
    <source>
        <dbReference type="ARBA" id="ARBA00022737"/>
    </source>
</evidence>
<dbReference type="GO" id="GO:0005886">
    <property type="term" value="C:plasma membrane"/>
    <property type="evidence" value="ECO:0007669"/>
    <property type="project" value="UniProtKB-SubCell"/>
</dbReference>
<evidence type="ECO:0000256" key="9">
    <source>
        <dbReference type="ARBA" id="ARBA00022692"/>
    </source>
</evidence>
<dbReference type="PRINTS" id="PR00605">
    <property type="entry name" value="CYTCHROMECIC"/>
</dbReference>
<dbReference type="PIRSF" id="PIRSF000006">
    <property type="entry name" value="Cbb3-Cox_fixP"/>
    <property type="match status" value="1"/>
</dbReference>
<evidence type="ECO:0000256" key="7">
    <source>
        <dbReference type="ARBA" id="ARBA00022617"/>
    </source>
</evidence>
<feature type="binding site" description="axial binding residue" evidence="20">
    <location>
        <position position="222"/>
    </location>
    <ligand>
        <name>heme c</name>
        <dbReference type="ChEBI" id="CHEBI:61717"/>
        <label>2</label>
    </ligand>
    <ligandPart>
        <name>Fe</name>
        <dbReference type="ChEBI" id="CHEBI:18248"/>
    </ligandPart>
</feature>
<feature type="transmembrane region" description="Helical" evidence="22">
    <location>
        <begin position="32"/>
        <end position="50"/>
    </location>
</feature>
<dbReference type="Gene3D" id="1.10.760.10">
    <property type="entry name" value="Cytochrome c-like domain"/>
    <property type="match status" value="2"/>
</dbReference>
<keyword evidence="16 19" id="KW-0408">Iron</keyword>
<evidence type="ECO:0000256" key="18">
    <source>
        <dbReference type="ARBA" id="ARBA00023136"/>
    </source>
</evidence>
<keyword evidence="17 19" id="KW-0406">Ion transport</keyword>
<keyword evidence="5 19" id="KW-1003">Cell membrane</keyword>
<reference evidence="24 25" key="1">
    <citation type="journal article" date="2008" name="BMC Genomics">
        <title>Complete genome of Phenylobacterium zucineum - a novel facultative intracellular bacterium isolated from human erythroleukemia cell line K562.</title>
        <authorList>
            <person name="Luo Y."/>
            <person name="Xu X."/>
            <person name="Ding Z."/>
            <person name="Liu Z."/>
            <person name="Zhang B."/>
            <person name="Yan Z."/>
            <person name="Sun J."/>
            <person name="Hu S."/>
            <person name="Hu X."/>
        </authorList>
    </citation>
    <scope>NUCLEOTIDE SEQUENCE [LARGE SCALE GENOMIC DNA]</scope>
    <source>
        <strain evidence="24 25">HLK1</strain>
    </source>
</reference>
<dbReference type="SUPFAM" id="SSF46626">
    <property type="entry name" value="Cytochrome c"/>
    <property type="match status" value="2"/>
</dbReference>
<dbReference type="InterPro" id="IPR009056">
    <property type="entry name" value="Cyt_c-like_dom"/>
</dbReference>
<evidence type="ECO:0000256" key="17">
    <source>
        <dbReference type="ARBA" id="ARBA00023065"/>
    </source>
</evidence>
<evidence type="ECO:0000313" key="25">
    <source>
        <dbReference type="Proteomes" id="UP000001868"/>
    </source>
</evidence>
<evidence type="ECO:0000313" key="24">
    <source>
        <dbReference type="EMBL" id="ACG79220.1"/>
    </source>
</evidence>
<evidence type="ECO:0000256" key="12">
    <source>
        <dbReference type="ARBA" id="ARBA00022781"/>
    </source>
</evidence>
<keyword evidence="8 19" id="KW-0679">Respiratory chain</keyword>
<keyword evidence="18 19" id="KW-0472">Membrane</keyword>
<proteinExistence type="inferred from homology"/>
<evidence type="ECO:0000256" key="14">
    <source>
        <dbReference type="ARBA" id="ARBA00022989"/>
    </source>
</evidence>
<dbReference type="InterPro" id="IPR050597">
    <property type="entry name" value="Cytochrome_c_Oxidase_Subunit"/>
</dbReference>
<comment type="pathway">
    <text evidence="2 19">Energy metabolism; oxidative phosphorylation.</text>
</comment>
<evidence type="ECO:0000256" key="16">
    <source>
        <dbReference type="ARBA" id="ARBA00023004"/>
    </source>
</evidence>
<feature type="binding site" description="covalent" evidence="21">
    <location>
        <position position="124"/>
    </location>
    <ligand>
        <name>heme c</name>
        <dbReference type="ChEBI" id="CHEBI:61717"/>
        <label>1</label>
    </ligand>
</feature>
<dbReference type="InterPro" id="IPR004678">
    <property type="entry name" value="Cyt_c_oxidase_cbb3_su3"/>
</dbReference>
<dbReference type="STRING" id="450851.PHZ_c2811"/>
<evidence type="ECO:0000256" key="4">
    <source>
        <dbReference type="ARBA" id="ARBA00022448"/>
    </source>
</evidence>
<feature type="binding site" description="axial binding residue" evidence="20">
    <location>
        <position position="263"/>
    </location>
    <ligand>
        <name>heme c</name>
        <dbReference type="ChEBI" id="CHEBI:61717"/>
        <label>1</label>
    </ligand>
    <ligandPart>
        <name>Fe</name>
        <dbReference type="ChEBI" id="CHEBI:18248"/>
    </ligandPart>
</feature>
<dbReference type="UniPathway" id="UPA00705"/>
<evidence type="ECO:0000256" key="15">
    <source>
        <dbReference type="ARBA" id="ARBA00023002"/>
    </source>
</evidence>
<dbReference type="EMBL" id="CP000747">
    <property type="protein sequence ID" value="ACG79220.1"/>
    <property type="molecule type" value="Genomic_DNA"/>
</dbReference>
<dbReference type="GO" id="GO:0016491">
    <property type="term" value="F:oxidoreductase activity"/>
    <property type="evidence" value="ECO:0007669"/>
    <property type="project" value="UniProtKB-KW"/>
</dbReference>
<comment type="subunit">
    <text evidence="19">Component of the cbb3-type cytochrome c oxidase.</text>
</comment>
<keyword evidence="10 19" id="KW-0479">Metal-binding</keyword>
<evidence type="ECO:0000256" key="2">
    <source>
        <dbReference type="ARBA" id="ARBA00004673"/>
    </source>
</evidence>
<evidence type="ECO:0000256" key="20">
    <source>
        <dbReference type="PIRSR" id="PIRSR000006-1"/>
    </source>
</evidence>
<keyword evidence="25" id="KW-1185">Reference proteome</keyword>
<evidence type="ECO:0000256" key="22">
    <source>
        <dbReference type="SAM" id="Phobius"/>
    </source>
</evidence>
<feature type="binding site" description="covalent" evidence="21">
    <location>
        <position position="221"/>
    </location>
    <ligand>
        <name>heme c</name>
        <dbReference type="ChEBI" id="CHEBI:61717"/>
        <label>2</label>
    </ligand>
</feature>
<feature type="domain" description="Cytochrome c" evidence="23">
    <location>
        <begin position="205"/>
        <end position="286"/>
    </location>
</feature>
<organism evidence="24 25">
    <name type="scientific">Phenylobacterium zucineum (strain HLK1)</name>
    <dbReference type="NCBI Taxonomy" id="450851"/>
    <lineage>
        <taxon>Bacteria</taxon>
        <taxon>Pseudomonadati</taxon>
        <taxon>Pseudomonadota</taxon>
        <taxon>Alphaproteobacteria</taxon>
        <taxon>Caulobacterales</taxon>
        <taxon>Caulobacteraceae</taxon>
        <taxon>Phenylobacterium</taxon>
    </lineage>
</organism>
<evidence type="ECO:0000256" key="19">
    <source>
        <dbReference type="PIRNR" id="PIRNR000006"/>
    </source>
</evidence>
<dbReference type="InterPro" id="IPR008168">
    <property type="entry name" value="Cyt_C_IC"/>
</dbReference>
<comment type="subcellular location">
    <subcellularLocation>
        <location evidence="1 19">Cell inner membrane</location>
    </subcellularLocation>
</comment>
<feature type="domain" description="Cytochrome c" evidence="23">
    <location>
        <begin position="108"/>
        <end position="198"/>
    </location>
</feature>
<dbReference type="PANTHER" id="PTHR33751">
    <property type="entry name" value="CBB3-TYPE CYTOCHROME C OXIDASE SUBUNIT FIXP"/>
    <property type="match status" value="1"/>
</dbReference>
<comment type="function">
    <text evidence="19">C-type cytochrome. Part of the cbb3-type cytochrome c oxidase complex.</text>
</comment>
<dbReference type="PANTHER" id="PTHR33751:SF1">
    <property type="entry name" value="CBB3-TYPE CYTOCHROME C OXIDASE SUBUNIT FIXP"/>
    <property type="match status" value="1"/>
</dbReference>
<dbReference type="GO" id="GO:1902600">
    <property type="term" value="P:proton transmembrane transport"/>
    <property type="evidence" value="ECO:0007669"/>
    <property type="project" value="UniProtKB-KW"/>
</dbReference>
<dbReference type="GO" id="GO:0009055">
    <property type="term" value="F:electron transfer activity"/>
    <property type="evidence" value="ECO:0007669"/>
    <property type="project" value="InterPro"/>
</dbReference>
<dbReference type="Proteomes" id="UP000001868">
    <property type="component" value="Chromosome"/>
</dbReference>
<dbReference type="OrthoDB" id="9811281at2"/>